<evidence type="ECO:0000313" key="8">
    <source>
        <dbReference type="EMBL" id="BCR05745.1"/>
    </source>
</evidence>
<evidence type="ECO:0000256" key="3">
    <source>
        <dbReference type="ARBA" id="ARBA00022748"/>
    </source>
</evidence>
<evidence type="ECO:0000259" key="7">
    <source>
        <dbReference type="Pfam" id="PF05140"/>
    </source>
</evidence>
<dbReference type="Pfam" id="PF05140">
    <property type="entry name" value="ResB"/>
    <property type="match status" value="1"/>
</dbReference>
<gene>
    <name evidence="8" type="ORF">DESUT3_28140</name>
</gene>
<dbReference type="InterPro" id="IPR007816">
    <property type="entry name" value="ResB-like_domain"/>
</dbReference>
<sequence>MNLLSRTWDWLCSLKLAIVLATAATLLIMGGSLLIPGNPRIFASMDALPLGTWLSQVGSRAPGLSWWVYAAAVLMVLLGINTLCCFIDWLLRLNSRWRKTGEYLIHLGFILVLTAYVWGSAAGFRSEAQRIAVGQTLAIPQMPGHYLRLEAFEPVFGAGGRPLDMVSTLTLLMGETVVASGTVRTNHPLTYGGLAVLAVSLDRSVEGFRFFQPGRGQLTLTSGSTLPLPGGALLEVLGFVPHARRLPDGRVVSLGENLIDPAMEFRLRRPGEPPLHFWHFLKGGSPPQLGTIGVELRPTEPAFGYVSILNIHHDPGTRLALVGAVAMLAGVLLALVSFYRKRSRGDRPEI</sequence>
<feature type="transmembrane region" description="Helical" evidence="6">
    <location>
        <begin position="66"/>
        <end position="91"/>
    </location>
</feature>
<feature type="transmembrane region" description="Helical" evidence="6">
    <location>
        <begin position="103"/>
        <end position="121"/>
    </location>
</feature>
<feature type="transmembrane region" description="Helical" evidence="6">
    <location>
        <begin position="319"/>
        <end position="339"/>
    </location>
</feature>
<reference evidence="8 9" key="1">
    <citation type="journal article" date="2016" name="C (Basel)">
        <title>Selective Growth of and Electricity Production by Marine Exoelectrogenic Bacteria in Self-Aggregated Hydrogel of Microbially Reduced Graphene Oxide.</title>
        <authorList>
            <person name="Yoshida N."/>
            <person name="Goto Y."/>
            <person name="Miyata Y."/>
        </authorList>
    </citation>
    <scope>NUCLEOTIDE SEQUENCE [LARGE SCALE GENOMIC DNA]</scope>
    <source>
        <strain evidence="8 9">NIT-T3</strain>
    </source>
</reference>
<evidence type="ECO:0000256" key="4">
    <source>
        <dbReference type="ARBA" id="ARBA00022989"/>
    </source>
</evidence>
<keyword evidence="5 6" id="KW-0472">Membrane</keyword>
<comment type="subcellular location">
    <subcellularLocation>
        <location evidence="1">Membrane</location>
        <topology evidence="1">Multi-pass membrane protein</topology>
    </subcellularLocation>
</comment>
<keyword evidence="2 6" id="KW-0812">Transmembrane</keyword>
<evidence type="ECO:0000256" key="2">
    <source>
        <dbReference type="ARBA" id="ARBA00022692"/>
    </source>
</evidence>
<evidence type="ECO:0000256" key="6">
    <source>
        <dbReference type="SAM" id="Phobius"/>
    </source>
</evidence>
<reference evidence="8 9" key="2">
    <citation type="journal article" date="2021" name="Int. J. Syst. Evol. Microbiol.">
        <title>Isolation and Polyphasic Characterization of Desulfuromonas versatilis sp. Nov., an Electrogenic Bacteria Capable of Versatile Metabolism Isolated from a Graphene Oxide-Reducing Enrichment Culture.</title>
        <authorList>
            <person name="Xie L."/>
            <person name="Yoshida N."/>
            <person name="Ishii S."/>
            <person name="Meng L."/>
        </authorList>
    </citation>
    <scope>NUCLEOTIDE SEQUENCE [LARGE SCALE GENOMIC DNA]</scope>
    <source>
        <strain evidence="8 9">NIT-T3</strain>
    </source>
</reference>
<protein>
    <recommendedName>
        <fullName evidence="7">ResB-like domain-containing protein</fullName>
    </recommendedName>
</protein>
<dbReference type="PANTHER" id="PTHR31566:SF0">
    <property type="entry name" value="CYTOCHROME C BIOGENESIS PROTEIN CCS1, CHLOROPLASTIC"/>
    <property type="match status" value="1"/>
</dbReference>
<evidence type="ECO:0000256" key="5">
    <source>
        <dbReference type="ARBA" id="ARBA00023136"/>
    </source>
</evidence>
<organism evidence="8 9">
    <name type="scientific">Desulfuromonas versatilis</name>
    <dbReference type="NCBI Taxonomy" id="2802975"/>
    <lineage>
        <taxon>Bacteria</taxon>
        <taxon>Pseudomonadati</taxon>
        <taxon>Thermodesulfobacteriota</taxon>
        <taxon>Desulfuromonadia</taxon>
        <taxon>Desulfuromonadales</taxon>
        <taxon>Desulfuromonadaceae</taxon>
        <taxon>Desulfuromonas</taxon>
    </lineage>
</organism>
<dbReference type="RefSeq" id="WP_221249151.1">
    <property type="nucleotide sequence ID" value="NZ_AP024355.1"/>
</dbReference>
<evidence type="ECO:0000256" key="1">
    <source>
        <dbReference type="ARBA" id="ARBA00004141"/>
    </source>
</evidence>
<feature type="transmembrane region" description="Helical" evidence="6">
    <location>
        <begin position="12"/>
        <end position="35"/>
    </location>
</feature>
<keyword evidence="3" id="KW-0201">Cytochrome c-type biogenesis</keyword>
<keyword evidence="9" id="KW-1185">Reference proteome</keyword>
<proteinExistence type="predicted"/>
<keyword evidence="4 6" id="KW-1133">Transmembrane helix</keyword>
<evidence type="ECO:0000313" key="9">
    <source>
        <dbReference type="Proteomes" id="UP001319827"/>
    </source>
</evidence>
<dbReference type="PANTHER" id="PTHR31566">
    <property type="entry name" value="CYTOCHROME C BIOGENESIS PROTEIN CCS1, CHLOROPLASTIC"/>
    <property type="match status" value="1"/>
</dbReference>
<name>A0ABM8HRS3_9BACT</name>
<dbReference type="InterPro" id="IPR023494">
    <property type="entry name" value="Cyt_c_bgen_Ccs1/CcsB/ResB"/>
</dbReference>
<feature type="domain" description="ResB-like" evidence="7">
    <location>
        <begin position="96"/>
        <end position="270"/>
    </location>
</feature>
<accession>A0ABM8HRS3</accession>
<dbReference type="Proteomes" id="UP001319827">
    <property type="component" value="Chromosome"/>
</dbReference>
<dbReference type="EMBL" id="AP024355">
    <property type="protein sequence ID" value="BCR05745.1"/>
    <property type="molecule type" value="Genomic_DNA"/>
</dbReference>